<sequence>MLVVYTFTVMTRAATSAGLILRAANHRPSGRGRWAGLPWRWWMRWSSCRTTVRRPSFARGRDVFWLVSLPGRRRPVYGCRCSTIRALPAIMRKHPPPPCSLMPCCVRPGWGSCGVKRRRLPFLLVARRLPHFWKRASSWMSRASRG</sequence>
<proteinExistence type="predicted"/>
<reference evidence="1" key="1">
    <citation type="journal article" date="1991" name="J. Bacteriol.">
        <title>Genetic and molecular analyses of picA, a plant-inducible locus on the Agrobacterium tumefaciens chromosome.</title>
        <authorList>
            <person name="Rong L."/>
            <person name="Karcher S.J."/>
            <person name="Gelvin S.B."/>
        </authorList>
    </citation>
    <scope>NUCLEOTIDE SEQUENCE</scope>
    <source>
        <strain evidence="1">A136</strain>
    </source>
</reference>
<evidence type="ECO:0000313" key="1">
    <source>
        <dbReference type="EMBL" id="AAA22104.1"/>
    </source>
</evidence>
<protein>
    <submittedName>
        <fullName evidence="1">PicA protein</fullName>
    </submittedName>
</protein>
<accession>Q04300</accession>
<gene>
    <name evidence="1" type="primary">picA</name>
</gene>
<dbReference type="EMBL" id="M62814">
    <property type="protein sequence ID" value="AAA22104.1"/>
    <property type="molecule type" value="Genomic_DNA"/>
</dbReference>
<dbReference type="AlphaFoldDB" id="Q04300"/>
<organism evidence="1">
    <name type="scientific">Agrobacterium tumefaciens</name>
    <dbReference type="NCBI Taxonomy" id="358"/>
    <lineage>
        <taxon>Bacteria</taxon>
        <taxon>Pseudomonadati</taxon>
        <taxon>Pseudomonadota</taxon>
        <taxon>Alphaproteobacteria</taxon>
        <taxon>Hyphomicrobiales</taxon>
        <taxon>Rhizobiaceae</taxon>
        <taxon>Rhizobium/Agrobacterium group</taxon>
        <taxon>Agrobacterium</taxon>
        <taxon>Agrobacterium tumefaciens complex</taxon>
    </lineage>
</organism>
<name>Q04300_AGRTU</name>